<feature type="transmembrane region" description="Helical" evidence="1">
    <location>
        <begin position="12"/>
        <end position="32"/>
    </location>
</feature>
<proteinExistence type="predicted"/>
<keyword evidence="1" id="KW-0812">Transmembrane</keyword>
<name>A0A2M4DRL2_ANODA</name>
<evidence type="ECO:0000313" key="2">
    <source>
        <dbReference type="EMBL" id="MBW80203.1"/>
    </source>
</evidence>
<evidence type="ECO:0000256" key="1">
    <source>
        <dbReference type="SAM" id="Phobius"/>
    </source>
</evidence>
<keyword evidence="1" id="KW-0472">Membrane</keyword>
<keyword evidence="1" id="KW-1133">Transmembrane helix</keyword>
<feature type="transmembrane region" description="Helical" evidence="1">
    <location>
        <begin position="38"/>
        <end position="57"/>
    </location>
</feature>
<dbReference type="EMBL" id="GGFL01016025">
    <property type="protein sequence ID" value="MBW80203.1"/>
    <property type="molecule type" value="Transcribed_RNA"/>
</dbReference>
<sequence>MHAAHYGGEAAIVVSLPSMAQFMLVVVLLMGSYPSHGFMVRFFFGGIIAATVSHTHATSDKQNTQKKPI</sequence>
<protein>
    <submittedName>
        <fullName evidence="2">Uncharacterized protein</fullName>
    </submittedName>
</protein>
<reference evidence="2" key="1">
    <citation type="submission" date="2018-01" db="EMBL/GenBank/DDBJ databases">
        <title>An insight into the sialome of Amazonian anophelines.</title>
        <authorList>
            <person name="Ribeiro J.M."/>
            <person name="Scarpassa V."/>
            <person name="Calvo E."/>
        </authorList>
    </citation>
    <scope>NUCLEOTIDE SEQUENCE</scope>
</reference>
<organism evidence="2">
    <name type="scientific">Anopheles darlingi</name>
    <name type="common">Mosquito</name>
    <dbReference type="NCBI Taxonomy" id="43151"/>
    <lineage>
        <taxon>Eukaryota</taxon>
        <taxon>Metazoa</taxon>
        <taxon>Ecdysozoa</taxon>
        <taxon>Arthropoda</taxon>
        <taxon>Hexapoda</taxon>
        <taxon>Insecta</taxon>
        <taxon>Pterygota</taxon>
        <taxon>Neoptera</taxon>
        <taxon>Endopterygota</taxon>
        <taxon>Diptera</taxon>
        <taxon>Nematocera</taxon>
        <taxon>Culicoidea</taxon>
        <taxon>Culicidae</taxon>
        <taxon>Anophelinae</taxon>
        <taxon>Anopheles</taxon>
    </lineage>
</organism>
<dbReference type="AlphaFoldDB" id="A0A2M4DRL2"/>
<accession>A0A2M4DRL2</accession>